<dbReference type="PANTHER" id="PTHR39290">
    <property type="entry name" value="C3H1-TYPE DOMAIN-CONTAINING PROTEIN-RELATED"/>
    <property type="match status" value="1"/>
</dbReference>
<feature type="region of interest" description="Disordered" evidence="1">
    <location>
        <begin position="75"/>
        <end position="112"/>
    </location>
</feature>
<gene>
    <name evidence="2" type="ORF">BDZ83DRAFT_617108</name>
</gene>
<feature type="region of interest" description="Disordered" evidence="1">
    <location>
        <begin position="1"/>
        <end position="39"/>
    </location>
</feature>
<keyword evidence="3" id="KW-1185">Reference proteome</keyword>
<feature type="compositionally biased region" description="Polar residues" evidence="1">
    <location>
        <begin position="24"/>
        <end position="36"/>
    </location>
</feature>
<evidence type="ECO:0000256" key="1">
    <source>
        <dbReference type="SAM" id="MobiDB-lite"/>
    </source>
</evidence>
<evidence type="ECO:0000313" key="2">
    <source>
        <dbReference type="EMBL" id="KAK1726071.1"/>
    </source>
</evidence>
<dbReference type="Proteomes" id="UP001244207">
    <property type="component" value="Unassembled WGS sequence"/>
</dbReference>
<dbReference type="RefSeq" id="XP_060366126.1">
    <property type="nucleotide sequence ID" value="XM_060508007.1"/>
</dbReference>
<dbReference type="GeneID" id="85391906"/>
<dbReference type="EMBL" id="JAHMHS010000035">
    <property type="protein sequence ID" value="KAK1726071.1"/>
    <property type="molecule type" value="Genomic_DNA"/>
</dbReference>
<organism evidence="2 3">
    <name type="scientific">Glomerella acutata</name>
    <name type="common">Colletotrichum acutatum</name>
    <dbReference type="NCBI Taxonomy" id="27357"/>
    <lineage>
        <taxon>Eukaryota</taxon>
        <taxon>Fungi</taxon>
        <taxon>Dikarya</taxon>
        <taxon>Ascomycota</taxon>
        <taxon>Pezizomycotina</taxon>
        <taxon>Sordariomycetes</taxon>
        <taxon>Hypocreomycetidae</taxon>
        <taxon>Glomerellales</taxon>
        <taxon>Glomerellaceae</taxon>
        <taxon>Colletotrichum</taxon>
        <taxon>Colletotrichum acutatum species complex</taxon>
    </lineage>
</organism>
<accession>A0AAD8URM0</accession>
<proteinExistence type="predicted"/>
<protein>
    <submittedName>
        <fullName evidence="2">Uncharacterized protein</fullName>
    </submittedName>
</protein>
<sequence>MPSAPRPRPRKLGTSADDKGVRISNPSGHHPTSSHCEYSHNREFSLGRLVVSKLSGSETDLDDCITNLKPRVLTKTSQSHLIHHPQSKRPRLSPPEKNSPKMPPKAPKPNGTFTYCVGSNPPFTPEEYASDPTRRQRALDHLAKNDLYAATVVTFNLPERDTYVYHAMTAVRLAEVQRVVSMGGVNGLHAWYRDEEGKPLDPPPQADIQSYIQIFSPKTSTPQALKSHLANAKKSSLRFLSASHLLANRYIHPSLPNLDAIPKCKNPQTSLPPNPSLDFWSWSALSLQYAGPLPSQPLQSHHVLPILMHHFGCATPSHEALSILRLLAFGRAIADIGSGNGYWTHMLRLYNLTVYPVDNLQSEWRTNWVSDTIPSDGVSFLKSHEGGKDMVMLLVYPVVGGSVAGGTEGSFTRGLVEAYKGDTIAVVGTQNGNGYTGFRGMTMAEYMAREQPEWIKVVQISLPSFAGKDEALFVFQRGKRAPPRDEGVAAKDA</sequence>
<name>A0AAD8URM0_GLOAC</name>
<comment type="caution">
    <text evidence="2">The sequence shown here is derived from an EMBL/GenBank/DDBJ whole genome shotgun (WGS) entry which is preliminary data.</text>
</comment>
<dbReference type="AlphaFoldDB" id="A0AAD8URM0"/>
<evidence type="ECO:0000313" key="3">
    <source>
        <dbReference type="Proteomes" id="UP001244207"/>
    </source>
</evidence>
<feature type="compositionally biased region" description="Basic residues" evidence="1">
    <location>
        <begin position="81"/>
        <end position="91"/>
    </location>
</feature>
<reference evidence="2" key="1">
    <citation type="submission" date="2021-12" db="EMBL/GenBank/DDBJ databases">
        <title>Comparative genomics, transcriptomics and evolutionary studies reveal genomic signatures of adaptation to plant cell wall in hemibiotrophic fungi.</title>
        <authorList>
            <consortium name="DOE Joint Genome Institute"/>
            <person name="Baroncelli R."/>
            <person name="Diaz J.F."/>
            <person name="Benocci T."/>
            <person name="Peng M."/>
            <person name="Battaglia E."/>
            <person name="Haridas S."/>
            <person name="Andreopoulos W."/>
            <person name="Labutti K."/>
            <person name="Pangilinan J."/>
            <person name="Floch G.L."/>
            <person name="Makela M.R."/>
            <person name="Henrissat B."/>
            <person name="Grigoriev I.V."/>
            <person name="Crouch J.A."/>
            <person name="De Vries R.P."/>
            <person name="Sukno S.A."/>
            <person name="Thon M.R."/>
        </authorList>
    </citation>
    <scope>NUCLEOTIDE SEQUENCE</scope>
    <source>
        <strain evidence="2">CBS 112980</strain>
    </source>
</reference>
<dbReference type="PANTHER" id="PTHR39290:SF6">
    <property type="entry name" value="S-ADENOSYL-L-METHIONINE-DEPENDENT METHYLTRANSFERASES SUPERFAMILY PROTEIN"/>
    <property type="match status" value="1"/>
</dbReference>